<accession>A0AAN2BJS1</accession>
<dbReference type="InterPro" id="IPR013587">
    <property type="entry name" value="Nitrate/nitrite_sensing"/>
</dbReference>
<feature type="transmembrane region" description="Helical" evidence="1">
    <location>
        <begin position="6"/>
        <end position="29"/>
    </location>
</feature>
<dbReference type="EMBL" id="AP023086">
    <property type="protein sequence ID" value="BCD97293.1"/>
    <property type="molecule type" value="Genomic_DNA"/>
</dbReference>
<evidence type="ECO:0000313" key="3">
    <source>
        <dbReference type="EMBL" id="BCD97293.1"/>
    </source>
</evidence>
<dbReference type="KEGG" id="marq:MARGE09_P1494"/>
<evidence type="ECO:0000259" key="2">
    <source>
        <dbReference type="Pfam" id="PF08376"/>
    </source>
</evidence>
<keyword evidence="4" id="KW-1185">Reference proteome</keyword>
<feature type="domain" description="Nitrate/nitrite sensing protein" evidence="2">
    <location>
        <begin position="54"/>
        <end position="267"/>
    </location>
</feature>
<dbReference type="AlphaFoldDB" id="A0AAN2BJS1"/>
<dbReference type="Pfam" id="PF08376">
    <property type="entry name" value="NIT"/>
    <property type="match status" value="1"/>
</dbReference>
<name>A0AAN2BJS1_9GAMM</name>
<dbReference type="Proteomes" id="UP001320119">
    <property type="component" value="Chromosome"/>
</dbReference>
<proteinExistence type="predicted"/>
<evidence type="ECO:0000256" key="1">
    <source>
        <dbReference type="SAM" id="Phobius"/>
    </source>
</evidence>
<evidence type="ECO:0000313" key="4">
    <source>
        <dbReference type="Proteomes" id="UP001320119"/>
    </source>
</evidence>
<keyword evidence="1" id="KW-1133">Transmembrane helix</keyword>
<keyword evidence="1" id="KW-0472">Membrane</keyword>
<keyword evidence="1" id="KW-0812">Transmembrane</keyword>
<protein>
    <recommendedName>
        <fullName evidence="2">Nitrate/nitrite sensing protein domain-containing protein</fullName>
    </recommendedName>
</protein>
<gene>
    <name evidence="3" type="ORF">MARGE09_P1494</name>
</gene>
<sequence length="274" mass="30952">MGMEPSQISVVFGVVTLLVVVLAAVVWLVRRQHQKQKRAQGVIWLQALRSMLMHIQRHRGLTTTVLGGDVTLVGKLEEAQRNVSRDLGHIALVGDWIKDNPNWEAITAHWARLAGQYQRLDARKNLDQHNKLIKGILVFIDDVAIEHYLVGARLDDVSWRFVLAVVEQLGQIRAVGLAYIASLERSESAPRLRNALQVLMEEFSSTSTHAEYSRFLTDAHRHKIQQFLTAFPLALLENPKACPLQSYYQTATGVIDELYLQFDDQLQSSLAVIV</sequence>
<organism evidence="3 4">
    <name type="scientific">Marinagarivorans cellulosilyticus</name>
    <dbReference type="NCBI Taxonomy" id="2721545"/>
    <lineage>
        <taxon>Bacteria</taxon>
        <taxon>Pseudomonadati</taxon>
        <taxon>Pseudomonadota</taxon>
        <taxon>Gammaproteobacteria</taxon>
        <taxon>Cellvibrionales</taxon>
        <taxon>Cellvibrionaceae</taxon>
        <taxon>Marinagarivorans</taxon>
    </lineage>
</organism>
<reference evidence="3 4" key="1">
    <citation type="journal article" date="2022" name="IScience">
        <title>An ultrasensitive nanofiber-based assay for enzymatic hydrolysis and deep-sea microbial degradation of cellulose.</title>
        <authorList>
            <person name="Tsudome M."/>
            <person name="Tachioka M."/>
            <person name="Miyazaki M."/>
            <person name="Uchimura K."/>
            <person name="Tsuda M."/>
            <person name="Takaki Y."/>
            <person name="Deguchi S."/>
        </authorList>
    </citation>
    <scope>NUCLEOTIDE SEQUENCE [LARGE SCALE GENOMIC DNA]</scope>
    <source>
        <strain evidence="3 4">GE09</strain>
    </source>
</reference>